<dbReference type="OrthoDB" id="2586582at2759"/>
<name>A0A9X0BPL6_9EURO</name>
<dbReference type="GO" id="GO:0072330">
    <property type="term" value="P:monocarboxylic acid biosynthetic process"/>
    <property type="evidence" value="ECO:0007669"/>
    <property type="project" value="UniProtKB-ARBA"/>
</dbReference>
<keyword evidence="3" id="KW-1185">Reference proteome</keyword>
<gene>
    <name evidence="2" type="ORF">N7530_003251</name>
</gene>
<dbReference type="EMBL" id="JAPWDO010000003">
    <property type="protein sequence ID" value="KAJ5477742.1"/>
    <property type="molecule type" value="Genomic_DNA"/>
</dbReference>
<evidence type="ECO:0000313" key="2">
    <source>
        <dbReference type="EMBL" id="KAJ5477742.1"/>
    </source>
</evidence>
<accession>A0A9X0BPL6</accession>
<dbReference type="Pfam" id="PF01083">
    <property type="entry name" value="Cutinase"/>
    <property type="match status" value="1"/>
</dbReference>
<reference evidence="2" key="1">
    <citation type="submission" date="2022-12" db="EMBL/GenBank/DDBJ databases">
        <authorList>
            <person name="Petersen C."/>
        </authorList>
    </citation>
    <scope>NUCLEOTIDE SEQUENCE</scope>
    <source>
        <strain evidence="2">IBT 17660</strain>
    </source>
</reference>
<dbReference type="GO" id="GO:0052689">
    <property type="term" value="F:carboxylic ester hydrolase activity"/>
    <property type="evidence" value="ECO:0007669"/>
    <property type="project" value="UniProtKB-ARBA"/>
</dbReference>
<dbReference type="SUPFAM" id="SSF53474">
    <property type="entry name" value="alpha/beta-Hydrolases"/>
    <property type="match status" value="1"/>
</dbReference>
<organism evidence="2 3">
    <name type="scientific">Penicillium desertorum</name>
    <dbReference type="NCBI Taxonomy" id="1303715"/>
    <lineage>
        <taxon>Eukaryota</taxon>
        <taxon>Fungi</taxon>
        <taxon>Dikarya</taxon>
        <taxon>Ascomycota</taxon>
        <taxon>Pezizomycotina</taxon>
        <taxon>Eurotiomycetes</taxon>
        <taxon>Eurotiomycetidae</taxon>
        <taxon>Eurotiales</taxon>
        <taxon>Aspergillaceae</taxon>
        <taxon>Penicillium</taxon>
    </lineage>
</organism>
<reference evidence="2" key="2">
    <citation type="journal article" date="2023" name="IMA Fungus">
        <title>Comparative genomic study of the Penicillium genus elucidates a diverse pangenome and 15 lateral gene transfer events.</title>
        <authorList>
            <person name="Petersen C."/>
            <person name="Sorensen T."/>
            <person name="Nielsen M.R."/>
            <person name="Sondergaard T.E."/>
            <person name="Sorensen J.L."/>
            <person name="Fitzpatrick D.A."/>
            <person name="Frisvad J.C."/>
            <person name="Nielsen K.L."/>
        </authorList>
    </citation>
    <scope>NUCLEOTIDE SEQUENCE</scope>
    <source>
        <strain evidence="2">IBT 17660</strain>
    </source>
</reference>
<sequence length="176" mass="18426">MYLLPSHSTECVDIHFMLARVGENITLKTNYKYIGYPAVSKTESNSYFIGHAATARQINHCAASCPDTEIALVSYSQGNSILGNATESTVLKEASKTLPDSATPLQTGAPTVMMGVCSPSAGANALTLHISYITFFNAKAAAWLLTQIAAPIKEQGHDAGNMTPSGGAVISGGCRA</sequence>
<evidence type="ECO:0000313" key="3">
    <source>
        <dbReference type="Proteomes" id="UP001147760"/>
    </source>
</evidence>
<dbReference type="InterPro" id="IPR029058">
    <property type="entry name" value="AB_hydrolase_fold"/>
</dbReference>
<dbReference type="Proteomes" id="UP001147760">
    <property type="component" value="Unassembled WGS sequence"/>
</dbReference>
<keyword evidence="1" id="KW-0378">Hydrolase</keyword>
<dbReference type="Gene3D" id="3.40.50.1820">
    <property type="entry name" value="alpha/beta hydrolase"/>
    <property type="match status" value="1"/>
</dbReference>
<evidence type="ECO:0000256" key="1">
    <source>
        <dbReference type="ARBA" id="ARBA00022801"/>
    </source>
</evidence>
<protein>
    <submittedName>
        <fullName evidence="2">Alpha/beta-hydrolase</fullName>
    </submittedName>
</protein>
<comment type="caution">
    <text evidence="2">The sequence shown here is derived from an EMBL/GenBank/DDBJ whole genome shotgun (WGS) entry which is preliminary data.</text>
</comment>
<dbReference type="InterPro" id="IPR000675">
    <property type="entry name" value="Cutinase/axe"/>
</dbReference>
<proteinExistence type="predicted"/>
<dbReference type="AlphaFoldDB" id="A0A9X0BPL6"/>
<dbReference type="GO" id="GO:0017000">
    <property type="term" value="P:antibiotic biosynthetic process"/>
    <property type="evidence" value="ECO:0007669"/>
    <property type="project" value="UniProtKB-ARBA"/>
</dbReference>